<keyword evidence="2" id="KW-1185">Reference proteome</keyword>
<gene>
    <name evidence="1" type="ordered locus">wcw_1752</name>
</gene>
<organism evidence="1 2">
    <name type="scientific">Waddlia chondrophila (strain ATCC VR-1470 / WSU 86-1044)</name>
    <dbReference type="NCBI Taxonomy" id="716544"/>
    <lineage>
        <taxon>Bacteria</taxon>
        <taxon>Pseudomonadati</taxon>
        <taxon>Chlamydiota</taxon>
        <taxon>Chlamydiia</taxon>
        <taxon>Parachlamydiales</taxon>
        <taxon>Waddliaceae</taxon>
        <taxon>Waddlia</taxon>
    </lineage>
</organism>
<dbReference type="KEGG" id="wch:wcw_1752"/>
<proteinExistence type="predicted"/>
<accession>D6YSP8</accession>
<evidence type="ECO:0000313" key="1">
    <source>
        <dbReference type="EMBL" id="ADI39093.1"/>
    </source>
</evidence>
<sequence>MFLDFSIDFLSYQKSFFVNMIFYRNKENGE</sequence>
<protein>
    <submittedName>
        <fullName evidence="1">Uncharacterized protein</fullName>
    </submittedName>
</protein>
<evidence type="ECO:0000313" key="2">
    <source>
        <dbReference type="Proteomes" id="UP000001505"/>
    </source>
</evidence>
<reference evidence="1 2" key="1">
    <citation type="journal article" date="2010" name="PLoS ONE">
        <title>The Waddlia genome: a window into chlamydial biology.</title>
        <authorList>
            <person name="Bertelli C."/>
            <person name="Collyn F."/>
            <person name="Croxatto A."/>
            <person name="Ruckert C."/>
            <person name="Polkinghorne A."/>
            <person name="Kebbi-Beghdadi C."/>
            <person name="Goesmann A."/>
            <person name="Vaughan L."/>
            <person name="Greub G."/>
        </authorList>
    </citation>
    <scope>NUCLEOTIDE SEQUENCE [LARGE SCALE GENOMIC DNA]</scope>
    <source>
        <strain evidence="2">ATCC VR-1470 / WSU 86-1044</strain>
    </source>
</reference>
<dbReference type="EMBL" id="CP001928">
    <property type="protein sequence ID" value="ADI39093.1"/>
    <property type="molecule type" value="Genomic_DNA"/>
</dbReference>
<dbReference type="AlphaFoldDB" id="D6YSP8"/>
<dbReference type="HOGENOM" id="CLU_3406092_0_0_0"/>
<dbReference type="Proteomes" id="UP000001505">
    <property type="component" value="Chromosome"/>
</dbReference>
<name>D6YSP8_WADCW</name>